<dbReference type="AlphaFoldDB" id="A0A238K9T3"/>
<feature type="compositionally biased region" description="Polar residues" evidence="5">
    <location>
        <begin position="777"/>
        <end position="793"/>
    </location>
</feature>
<sequence length="1241" mass="128894">MRFLALCLCLLTPMSAVAQDDDDRGYIQGLLEDALSGPGRTVIIDGFAGALSSRATIEKITVTDEQGVWVTAEDIAMVWTRTALLRGRIKIDEISIGRIDLPRKPLPSKTELPSAASGEAFSLPSLPVSVNIDKMDIKDVLLGESLFGQSARVSFSGSARLEDGAGDVDLKMVRTDAEGELRLKGAFNNESRVLGLDLALIEPQDGIAANLLSLPGKPSLELTVKGEDPLSDFNASILLATDNQERLSGVVTLISQSDGTNRFAALLGGDIAPVFVPEFAEFLGNKVDLTAAGHQAPDGTLTLDALRVSAAALLLDGSAEISPDGWPTKLSLDGNITPPTGETVILPLSGPKIEIRSAVLSGSFDSASGEEWSLNGQLLGFEQETLALDSVGFEASGVINRTEERIDGELTLDATGLAPASQDLAEAIGDSLNGALAFDWAKGAPFTLNNLKLSGEDYGLTGSLVVSDPTKPDELSLTPDFTLAARDLSRFAKLATIPLAGAADLKISGLVAPLTGAFDLSIFGSTQDLKTGVAELDPLLTGQGLLAVNATRGPGGFVVKPLTIETSQINLVASGTLKETGSTGTLSARLVDLGKAIPQVRGPAAITADAVQVDGGWDVTALTTLPGDARATFTGELRETQPAKWQASGSLDARIGQLAKYADLAGQPLAGSASLKALGSANFDTTEFDLNADAQLDNFKFGNPQVETLLRGATTAKLSASGNLDDIDISTLNLKASGVSAEISGQIGPDSGDLRYQLDMANLALIVPDFPGAVSASGTATKQGDTWQINTSGEGPGGIRLTASGDIAQDVSTMNLAVSGAAPLEAANIYLTGQALSGQVGFDLQVNGPPALNSVSGRFTLSEANFTSPALGVALNDIRGGADLAAGRATLGLSGQVASGGQVQVSGPITLEAPFNADLTVILDKITLREASLFEVALQGNLRVTGGLAGGAGVTGSIDLTDAEIQLPPLSSSYSALDGLRHLHPSKKVKRTLRYAGLESVPTPKPASTADYPLDVTINAPNQIFIRGRGLDAELNGSLRITGSSNNIQPIGAFNLVRGRLSLLGRRLDLNEGLARLEGSFDPVIDFSATSEVEDVSITLRISGLASEPELEVTSDPDMPDDEALSYFLFGKDPTNISALQAIQLAAAIRTLSGQGGVGLTDQLRQTLNVDELDIGLDADGNAEAKVGKYISESIYTDLTVNSDGTNEVSLNLDVTPNLTVRGSADNDGDSSIGIFFERDY</sequence>
<dbReference type="InterPro" id="IPR007452">
    <property type="entry name" value="TamB_C"/>
</dbReference>
<dbReference type="GO" id="GO:0005886">
    <property type="term" value="C:plasma membrane"/>
    <property type="evidence" value="ECO:0007669"/>
    <property type="project" value="InterPro"/>
</dbReference>
<protein>
    <submittedName>
        <fullName evidence="8">Translocation and assembly module TamB</fullName>
    </submittedName>
</protein>
<evidence type="ECO:0000256" key="1">
    <source>
        <dbReference type="ARBA" id="ARBA00004167"/>
    </source>
</evidence>
<keyword evidence="3" id="KW-1133">Transmembrane helix</keyword>
<evidence type="ECO:0000256" key="2">
    <source>
        <dbReference type="ARBA" id="ARBA00022692"/>
    </source>
</evidence>
<keyword evidence="6" id="KW-0732">Signal</keyword>
<feature type="domain" description="Translocation and assembly module TamB C-terminal" evidence="7">
    <location>
        <begin position="893"/>
        <end position="1241"/>
    </location>
</feature>
<comment type="subcellular location">
    <subcellularLocation>
        <location evidence="1">Membrane</location>
        <topology evidence="1">Single-pass membrane protein</topology>
    </subcellularLocation>
</comment>
<keyword evidence="2" id="KW-0812">Transmembrane</keyword>
<feature type="region of interest" description="Disordered" evidence="5">
    <location>
        <begin position="777"/>
        <end position="796"/>
    </location>
</feature>
<dbReference type="PANTHER" id="PTHR36985:SF1">
    <property type="entry name" value="TRANSLOCATION AND ASSEMBLY MODULE SUBUNIT TAMB"/>
    <property type="match status" value="1"/>
</dbReference>
<keyword evidence="9" id="KW-1185">Reference proteome</keyword>
<keyword evidence="4" id="KW-0472">Membrane</keyword>
<feature type="chain" id="PRO_5012037100" evidence="6">
    <location>
        <begin position="19"/>
        <end position="1241"/>
    </location>
</feature>
<dbReference type="PANTHER" id="PTHR36985">
    <property type="entry name" value="TRANSLOCATION AND ASSEMBLY MODULE SUBUNIT TAMB"/>
    <property type="match status" value="1"/>
</dbReference>
<dbReference type="RefSeq" id="WP_097804171.1">
    <property type="nucleotide sequence ID" value="NZ_FXYH01000005.1"/>
</dbReference>
<name>A0A238K9T3_9RHOB</name>
<dbReference type="EMBL" id="FXYH01000005">
    <property type="protein sequence ID" value="SMX39237.1"/>
    <property type="molecule type" value="Genomic_DNA"/>
</dbReference>
<evidence type="ECO:0000256" key="4">
    <source>
        <dbReference type="ARBA" id="ARBA00023136"/>
    </source>
</evidence>
<evidence type="ECO:0000256" key="6">
    <source>
        <dbReference type="SAM" id="SignalP"/>
    </source>
</evidence>
<reference evidence="8 9" key="1">
    <citation type="submission" date="2017-05" db="EMBL/GenBank/DDBJ databases">
        <authorList>
            <person name="Song R."/>
            <person name="Chenine A.L."/>
            <person name="Ruprecht R.M."/>
        </authorList>
    </citation>
    <scope>NUCLEOTIDE SEQUENCE [LARGE SCALE GENOMIC DNA]</scope>
    <source>
        <strain evidence="8 9">CECT 8663</strain>
    </source>
</reference>
<evidence type="ECO:0000259" key="7">
    <source>
        <dbReference type="Pfam" id="PF04357"/>
    </source>
</evidence>
<organism evidence="8 9">
    <name type="scientific">Pelagimonas varians</name>
    <dbReference type="NCBI Taxonomy" id="696760"/>
    <lineage>
        <taxon>Bacteria</taxon>
        <taxon>Pseudomonadati</taxon>
        <taxon>Pseudomonadota</taxon>
        <taxon>Alphaproteobacteria</taxon>
        <taxon>Rhodobacterales</taxon>
        <taxon>Roseobacteraceae</taxon>
        <taxon>Pelagimonas</taxon>
    </lineage>
</organism>
<dbReference type="Proteomes" id="UP000220836">
    <property type="component" value="Unassembled WGS sequence"/>
</dbReference>
<gene>
    <name evidence="8" type="primary">tamB</name>
    <name evidence="8" type="ORF">PEV8663_01646</name>
</gene>
<evidence type="ECO:0000256" key="5">
    <source>
        <dbReference type="SAM" id="MobiDB-lite"/>
    </source>
</evidence>
<evidence type="ECO:0000313" key="9">
    <source>
        <dbReference type="Proteomes" id="UP000220836"/>
    </source>
</evidence>
<evidence type="ECO:0000313" key="8">
    <source>
        <dbReference type="EMBL" id="SMX39237.1"/>
    </source>
</evidence>
<proteinExistence type="predicted"/>
<dbReference type="GO" id="GO:0009306">
    <property type="term" value="P:protein secretion"/>
    <property type="evidence" value="ECO:0007669"/>
    <property type="project" value="InterPro"/>
</dbReference>
<dbReference type="OrthoDB" id="7784409at2"/>
<dbReference type="Pfam" id="PF04357">
    <property type="entry name" value="TamB"/>
    <property type="match status" value="1"/>
</dbReference>
<evidence type="ECO:0000256" key="3">
    <source>
        <dbReference type="ARBA" id="ARBA00022989"/>
    </source>
</evidence>
<accession>A0A238K9T3</accession>
<feature type="signal peptide" evidence="6">
    <location>
        <begin position="1"/>
        <end position="18"/>
    </location>
</feature>